<dbReference type="InterPro" id="IPR042102">
    <property type="entry name" value="RNA_pol_Rpb1_3_sf"/>
</dbReference>
<dbReference type="PANTHER" id="PTHR19376">
    <property type="entry name" value="DNA-DIRECTED RNA POLYMERASE"/>
    <property type="match status" value="1"/>
</dbReference>
<evidence type="ECO:0000256" key="9">
    <source>
        <dbReference type="ARBA" id="ARBA00023163"/>
    </source>
</evidence>
<dbReference type="InterPro" id="IPR007080">
    <property type="entry name" value="RNA_pol_Rpb1_1"/>
</dbReference>
<evidence type="ECO:0000313" key="14">
    <source>
        <dbReference type="Proteomes" id="UP000012073"/>
    </source>
</evidence>
<keyword evidence="14" id="KW-1185">Reference proteome</keyword>
<dbReference type="Gene3D" id="1.10.132.30">
    <property type="match status" value="1"/>
</dbReference>
<dbReference type="Gene3D" id="3.30.1490.180">
    <property type="entry name" value="RNA polymerase ii"/>
    <property type="match status" value="1"/>
</dbReference>
<dbReference type="Gene3D" id="4.10.860.120">
    <property type="entry name" value="RNA polymerase II, clamp domain"/>
    <property type="match status" value="1"/>
</dbReference>
<keyword evidence="6" id="KW-0479">Metal-binding</keyword>
<dbReference type="InterPro" id="IPR007066">
    <property type="entry name" value="RNA_pol_Rpb1_3"/>
</dbReference>
<dbReference type="Pfam" id="PF04983">
    <property type="entry name" value="RNA_pol_Rpb1_3"/>
    <property type="match status" value="1"/>
</dbReference>
<evidence type="ECO:0000256" key="4">
    <source>
        <dbReference type="ARBA" id="ARBA00022679"/>
    </source>
</evidence>
<evidence type="ECO:0000256" key="2">
    <source>
        <dbReference type="ARBA" id="ARBA00006460"/>
    </source>
</evidence>
<dbReference type="Pfam" id="PF05000">
    <property type="entry name" value="RNA_pol_Rpb1_4"/>
    <property type="match status" value="1"/>
</dbReference>
<dbReference type="GO" id="GO:0003899">
    <property type="term" value="F:DNA-directed RNA polymerase activity"/>
    <property type="evidence" value="ECO:0007669"/>
    <property type="project" value="UniProtKB-EC"/>
</dbReference>
<keyword evidence="8" id="KW-0460">Magnesium</keyword>
<dbReference type="OMA" id="NEACHHA"/>
<dbReference type="GO" id="GO:0003677">
    <property type="term" value="F:DNA binding"/>
    <property type="evidence" value="ECO:0007669"/>
    <property type="project" value="InterPro"/>
</dbReference>
<dbReference type="Proteomes" id="UP000012073">
    <property type="component" value="Unassembled WGS sequence"/>
</dbReference>
<dbReference type="SUPFAM" id="SSF64484">
    <property type="entry name" value="beta and beta-prime subunits of DNA dependent RNA-polymerase"/>
    <property type="match status" value="1"/>
</dbReference>
<dbReference type="GeneID" id="17325684"/>
<comment type="catalytic activity">
    <reaction evidence="11">
        <text>RNA(n) + a ribonucleoside 5'-triphosphate = RNA(n+1) + diphosphate</text>
        <dbReference type="Rhea" id="RHEA:21248"/>
        <dbReference type="Rhea" id="RHEA-COMP:14527"/>
        <dbReference type="Rhea" id="RHEA-COMP:17342"/>
        <dbReference type="ChEBI" id="CHEBI:33019"/>
        <dbReference type="ChEBI" id="CHEBI:61557"/>
        <dbReference type="ChEBI" id="CHEBI:140395"/>
        <dbReference type="EC" id="2.7.7.6"/>
    </reaction>
</comment>
<evidence type="ECO:0000256" key="11">
    <source>
        <dbReference type="RuleBase" id="RU004279"/>
    </source>
</evidence>
<dbReference type="OrthoDB" id="270392at2759"/>
<dbReference type="InterPro" id="IPR045867">
    <property type="entry name" value="DNA-dir_RpoC_beta_prime"/>
</dbReference>
<dbReference type="InterPro" id="IPR038120">
    <property type="entry name" value="Rpb1_funnel_sf"/>
</dbReference>
<keyword evidence="9 11" id="KW-0804">Transcription</keyword>
<gene>
    <name evidence="13" type="ORF">CHC_T00006285001</name>
</gene>
<proteinExistence type="inferred from homology"/>
<dbReference type="EC" id="2.7.7.6" evidence="11"/>
<dbReference type="STRING" id="2769.R7QHV4"/>
<comment type="function">
    <text evidence="11">DNA-dependent RNA polymerase catalyzes the transcription of DNA into RNA using the four ribonucleoside triphosphates as substrates.</text>
</comment>
<dbReference type="InterPro" id="IPR000722">
    <property type="entry name" value="RNA_pol_asu"/>
</dbReference>
<evidence type="ECO:0000256" key="5">
    <source>
        <dbReference type="ARBA" id="ARBA00022695"/>
    </source>
</evidence>
<dbReference type="Gene3D" id="1.10.274.100">
    <property type="entry name" value="RNA polymerase Rpb1, domain 3"/>
    <property type="match status" value="1"/>
</dbReference>
<dbReference type="EMBL" id="HG001898">
    <property type="protein sequence ID" value="CDF38097.1"/>
    <property type="molecule type" value="Genomic_DNA"/>
</dbReference>
<dbReference type="Pfam" id="PF04997">
    <property type="entry name" value="RNA_pol_Rpb1_1"/>
    <property type="match status" value="1"/>
</dbReference>
<comment type="similarity">
    <text evidence="2 11">Belongs to the RNA polymerase beta' chain family.</text>
</comment>
<dbReference type="PhylomeDB" id="R7QHV4"/>
<dbReference type="Gene3D" id="6.20.50.80">
    <property type="match status" value="1"/>
</dbReference>
<evidence type="ECO:0000256" key="8">
    <source>
        <dbReference type="ARBA" id="ARBA00022842"/>
    </source>
</evidence>
<evidence type="ECO:0000256" key="6">
    <source>
        <dbReference type="ARBA" id="ARBA00022723"/>
    </source>
</evidence>
<dbReference type="InterPro" id="IPR007081">
    <property type="entry name" value="RNA_pol_Rpb1_5"/>
</dbReference>
<evidence type="ECO:0000256" key="10">
    <source>
        <dbReference type="ARBA" id="ARBA00023242"/>
    </source>
</evidence>
<dbReference type="PANTHER" id="PTHR19376:SF11">
    <property type="entry name" value="DNA-DIRECTED RNA POLYMERASE I SUBUNIT RPA1"/>
    <property type="match status" value="1"/>
</dbReference>
<organism evidence="13 14">
    <name type="scientific">Chondrus crispus</name>
    <name type="common">Carrageen Irish moss</name>
    <name type="synonym">Polymorpha crispa</name>
    <dbReference type="NCBI Taxonomy" id="2769"/>
    <lineage>
        <taxon>Eukaryota</taxon>
        <taxon>Rhodophyta</taxon>
        <taxon>Florideophyceae</taxon>
        <taxon>Rhodymeniophycidae</taxon>
        <taxon>Gigartinales</taxon>
        <taxon>Gigartinaceae</taxon>
        <taxon>Chondrus</taxon>
    </lineage>
</organism>
<keyword evidence="3 11" id="KW-0240">DNA-directed RNA polymerase</keyword>
<dbReference type="KEGG" id="ccp:CHC_T00006285001"/>
<dbReference type="SMART" id="SM00663">
    <property type="entry name" value="RPOLA_N"/>
    <property type="match status" value="1"/>
</dbReference>
<accession>R7QHV4</accession>
<dbReference type="AlphaFoldDB" id="R7QHV4"/>
<reference evidence="14" key="1">
    <citation type="journal article" date="2013" name="Proc. Natl. Acad. Sci. U.S.A.">
        <title>Genome structure and metabolic features in the red seaweed Chondrus crispus shed light on evolution of the Archaeplastida.</title>
        <authorList>
            <person name="Collen J."/>
            <person name="Porcel B."/>
            <person name="Carre W."/>
            <person name="Ball S.G."/>
            <person name="Chaparro C."/>
            <person name="Tonon T."/>
            <person name="Barbeyron T."/>
            <person name="Michel G."/>
            <person name="Noel B."/>
            <person name="Valentin K."/>
            <person name="Elias M."/>
            <person name="Artiguenave F."/>
            <person name="Arun A."/>
            <person name="Aury J.M."/>
            <person name="Barbosa-Neto J.F."/>
            <person name="Bothwell J.H."/>
            <person name="Bouget F.Y."/>
            <person name="Brillet L."/>
            <person name="Cabello-Hurtado F."/>
            <person name="Capella-Gutierrez S."/>
            <person name="Charrier B."/>
            <person name="Cladiere L."/>
            <person name="Cock J.M."/>
            <person name="Coelho S.M."/>
            <person name="Colleoni C."/>
            <person name="Czjzek M."/>
            <person name="Da Silva C."/>
            <person name="Delage L."/>
            <person name="Denoeud F."/>
            <person name="Deschamps P."/>
            <person name="Dittami S.M."/>
            <person name="Gabaldon T."/>
            <person name="Gachon C.M."/>
            <person name="Groisillier A."/>
            <person name="Herve C."/>
            <person name="Jabbari K."/>
            <person name="Katinka M."/>
            <person name="Kloareg B."/>
            <person name="Kowalczyk N."/>
            <person name="Labadie K."/>
            <person name="Leblanc C."/>
            <person name="Lopez P.J."/>
            <person name="McLachlan D.H."/>
            <person name="Meslet-Cladiere L."/>
            <person name="Moustafa A."/>
            <person name="Nehr Z."/>
            <person name="Nyvall Collen P."/>
            <person name="Panaud O."/>
            <person name="Partensky F."/>
            <person name="Poulain J."/>
            <person name="Rensing S.A."/>
            <person name="Rousvoal S."/>
            <person name="Samson G."/>
            <person name="Symeonidi A."/>
            <person name="Weissenbach J."/>
            <person name="Zambounis A."/>
            <person name="Wincker P."/>
            <person name="Boyen C."/>
        </authorList>
    </citation>
    <scope>NUCLEOTIDE SEQUENCE [LARGE SCALE GENOMIC DNA]</scope>
    <source>
        <strain evidence="14">cv. Stackhouse</strain>
    </source>
</reference>
<protein>
    <recommendedName>
        <fullName evidence="11">DNA-directed RNA polymerase subunit</fullName>
        <ecNumber evidence="11">2.7.7.6</ecNumber>
    </recommendedName>
</protein>
<dbReference type="RefSeq" id="XP_005717966.1">
    <property type="nucleotide sequence ID" value="XM_005717909.1"/>
</dbReference>
<dbReference type="InterPro" id="IPR006592">
    <property type="entry name" value="RNA_pol_N"/>
</dbReference>
<dbReference type="InterPro" id="IPR007083">
    <property type="entry name" value="RNA_pol_Rpb1_4"/>
</dbReference>
<evidence type="ECO:0000256" key="7">
    <source>
        <dbReference type="ARBA" id="ARBA00022833"/>
    </source>
</evidence>
<name>R7QHV4_CHOCR</name>
<dbReference type="Gene3D" id="6.10.250.2940">
    <property type="match status" value="1"/>
</dbReference>
<dbReference type="GO" id="GO:0046872">
    <property type="term" value="F:metal ion binding"/>
    <property type="evidence" value="ECO:0007669"/>
    <property type="project" value="UniProtKB-KW"/>
</dbReference>
<dbReference type="GO" id="GO:0006351">
    <property type="term" value="P:DNA-templated transcription"/>
    <property type="evidence" value="ECO:0007669"/>
    <property type="project" value="InterPro"/>
</dbReference>
<comment type="subcellular location">
    <subcellularLocation>
        <location evidence="1">Nucleus</location>
    </subcellularLocation>
</comment>
<evidence type="ECO:0000256" key="3">
    <source>
        <dbReference type="ARBA" id="ARBA00022478"/>
    </source>
</evidence>
<keyword evidence="5 11" id="KW-0548">Nucleotidyltransferase</keyword>
<keyword evidence="7" id="KW-0862">Zinc</keyword>
<sequence>MRFRFKTFDGDAALRLSVRRLTSPFAFDELGRPISRGLYDPALGPSSYKDGPCPTCGLGYINCPGHFGHIELPVPLPNPLLIKLIIQIMKCSCWNCQCLRMNPRDLKLHLARLYFEDAGMPKCAHAAWKEAAAANRLLKLRSVGWKHTQDIILKFMAACPNCGKAATSVRVGGRGRLFYSESSTQILLSPTEIESHIAALWKTYPSLFELLFGLQGRSLDAVGESSGHRRLFVKVALVPPSRFRPTQTVGTMDYASEHPQNIFFQRILTEIEVIMKANEQGPSKKRFAEAMSNMQEALGDLYDSAGMSASSGRVQMTGIRQQIEAKAGLFRKHMMGKRVNYSCRSVIGPDVFLDTNELGIPESFAKLLTVPEPVIATNLKEMQAAVLNGPDVYPGAVAVEDWTTTGNHRVNGSSKTNGLHNGDAASEAAGMSGISSAGTSVPKRVHRHLRTGDVVLFNRQPTLHRVSIMAHKVRVLPKDRTLRFHYANCGSYNADFDGDEMNVHVPQDYLARAEAEELLLSSKHYIVPTSGAPIRGLIQDHIAAATLLSRRDTFMEREEFTQFLYAATEKLMNCPARHGTKYIIPEPALYKPQRLWTGKQLISAILFVVRNGRPGLNLEAGTRTKSNVIGKEESLILFRHGLLLRGVIDKSSLGAAMYGIVHAIQEAYGCDASDAFLSAMSRLCVFFIRSHGHTTGVDDLLLQEHGDLKRRKILAEAAETIGADVTNAVYAEMSQTDQQVRTAKSLPEARTLIEEMIRRDGKEAEDRLDTSMKTALNKVSSANGFALMTNTGAKGSAVNSAQISCLLGSTVLEGKRVPRMGGSGATLPCFAPFDASPNAGGFVSGRFLTGISPQEFFFHSMSGREGLLDTSLKTANSGYLQRCLIKHLEGIRLHYDYTVRDSDQTILQFIYGDDGIDPSKSRWLNTKIEWQLANQQCLQDPGQNSSKRVVSESFEAAIDATVKRSTAGDRESIRDFLYDRYRSAALEPGEAVGVVAAQGVGEPSTQMTLNTFHHTGSSSAHVTLGIPRLRELLMTASKNPKTPCMKLPICAKDPQHGAKLLCRKLQKINLLDLITNISVREQGIRLSPGECQWAIRTCEILLQFPPESLYKKQLGLQVFTIWSTKNSGKCRPISVDLRKRRYQPTNMLLKDQENYKPNLVRETNWSLTMMKQVKQVVL</sequence>
<dbReference type="CDD" id="cd01435">
    <property type="entry name" value="RNAP_I_RPA1_N"/>
    <property type="match status" value="1"/>
</dbReference>
<keyword evidence="10" id="KW-0539">Nucleus</keyword>
<dbReference type="Pfam" id="PF00623">
    <property type="entry name" value="RNA_pol_Rpb1_2"/>
    <property type="match status" value="1"/>
</dbReference>
<feature type="domain" description="RNA polymerase N-terminal" evidence="12">
    <location>
        <begin position="229"/>
        <end position="549"/>
    </location>
</feature>
<dbReference type="FunFam" id="2.40.40.20:FF:000019">
    <property type="entry name" value="DNA-directed RNA polymerase II subunit RPB1"/>
    <property type="match status" value="1"/>
</dbReference>
<dbReference type="InterPro" id="IPR015699">
    <property type="entry name" value="DNA-dir_RNA_pol1_lsu_N"/>
</dbReference>
<dbReference type="GO" id="GO:0005736">
    <property type="term" value="C:RNA polymerase I complex"/>
    <property type="evidence" value="ECO:0007669"/>
    <property type="project" value="TreeGrafter"/>
</dbReference>
<evidence type="ECO:0000313" key="13">
    <source>
        <dbReference type="EMBL" id="CDF38097.1"/>
    </source>
</evidence>
<evidence type="ECO:0000259" key="12">
    <source>
        <dbReference type="SMART" id="SM00663"/>
    </source>
</evidence>
<keyword evidence="4 11" id="KW-0808">Transferase</keyword>
<evidence type="ECO:0000256" key="1">
    <source>
        <dbReference type="ARBA" id="ARBA00004123"/>
    </source>
</evidence>
<dbReference type="Pfam" id="PF04998">
    <property type="entry name" value="RNA_pol_Rpb1_5"/>
    <property type="match status" value="1"/>
</dbReference>
<dbReference type="Gene3D" id="2.40.40.20">
    <property type="match status" value="1"/>
</dbReference>
<dbReference type="Gramene" id="CDF38097">
    <property type="protein sequence ID" value="CDF38097"/>
    <property type="gene ID" value="CHC_T00006285001"/>
</dbReference>
<dbReference type="InterPro" id="IPR044893">
    <property type="entry name" value="RNA_pol_Rpb1_clamp_domain"/>
</dbReference>